<evidence type="ECO:0000313" key="2">
    <source>
        <dbReference type="EMBL" id="CAG6729794.1"/>
    </source>
</evidence>
<dbReference type="AlphaFoldDB" id="A0A8D9DVT6"/>
<proteinExistence type="predicted"/>
<organism evidence="2">
    <name type="scientific">Cacopsylla melanoneura</name>
    <dbReference type="NCBI Taxonomy" id="428564"/>
    <lineage>
        <taxon>Eukaryota</taxon>
        <taxon>Metazoa</taxon>
        <taxon>Ecdysozoa</taxon>
        <taxon>Arthropoda</taxon>
        <taxon>Hexapoda</taxon>
        <taxon>Insecta</taxon>
        <taxon>Pterygota</taxon>
        <taxon>Neoptera</taxon>
        <taxon>Paraneoptera</taxon>
        <taxon>Hemiptera</taxon>
        <taxon>Sternorrhyncha</taxon>
        <taxon>Psylloidea</taxon>
        <taxon>Psyllidae</taxon>
        <taxon>Psyllinae</taxon>
        <taxon>Cacopsylla</taxon>
    </lineage>
</organism>
<evidence type="ECO:0000256" key="1">
    <source>
        <dbReference type="SAM" id="Phobius"/>
    </source>
</evidence>
<reference evidence="2" key="1">
    <citation type="submission" date="2021-05" db="EMBL/GenBank/DDBJ databases">
        <authorList>
            <person name="Alioto T."/>
            <person name="Alioto T."/>
            <person name="Gomez Garrido J."/>
        </authorList>
    </citation>
    <scope>NUCLEOTIDE SEQUENCE</scope>
</reference>
<keyword evidence="1" id="KW-1133">Transmembrane helix</keyword>
<name>A0A8D9DVT6_9HEMI</name>
<accession>A0A8D9DVT6</accession>
<dbReference type="EMBL" id="HBUF01379811">
    <property type="protein sequence ID" value="CAG6729794.1"/>
    <property type="molecule type" value="Transcribed_RNA"/>
</dbReference>
<protein>
    <submittedName>
        <fullName evidence="2">Uncharacterized protein</fullName>
    </submittedName>
</protein>
<feature type="transmembrane region" description="Helical" evidence="1">
    <location>
        <begin position="102"/>
        <end position="123"/>
    </location>
</feature>
<keyword evidence="1" id="KW-0812">Transmembrane</keyword>
<feature type="transmembrane region" description="Helical" evidence="1">
    <location>
        <begin position="13"/>
        <end position="35"/>
    </location>
</feature>
<keyword evidence="1" id="KW-0472">Membrane</keyword>
<sequence length="127" mass="14379">MTRAADSMDSGSISLRLCSSMTFFGGIFSYLLYVLNRILPSHSWSASSPSFYLLIERFLSSSFFSHMLQGCGTISIFSFIPHSHPIKTVLSVHFLFEQPAHFVLWTLMFCFLLVVFVTPIRFLSCSS</sequence>